<gene>
    <name evidence="4" type="ORF">RDB_LOCUS40477</name>
</gene>
<feature type="domain" description="DUF7598" evidence="3">
    <location>
        <begin position="79"/>
        <end position="137"/>
    </location>
</feature>
<evidence type="ECO:0000256" key="1">
    <source>
        <dbReference type="SAM" id="MobiDB-lite"/>
    </source>
</evidence>
<feature type="transmembrane region" description="Helical" evidence="2">
    <location>
        <begin position="79"/>
        <end position="98"/>
    </location>
</feature>
<feature type="compositionally biased region" description="Polar residues" evidence="1">
    <location>
        <begin position="201"/>
        <end position="216"/>
    </location>
</feature>
<dbReference type="Proteomes" id="UP000663853">
    <property type="component" value="Unassembled WGS sequence"/>
</dbReference>
<proteinExistence type="predicted"/>
<feature type="transmembrane region" description="Helical" evidence="2">
    <location>
        <begin position="110"/>
        <end position="136"/>
    </location>
</feature>
<keyword evidence="2" id="KW-0472">Membrane</keyword>
<evidence type="ECO:0000313" key="4">
    <source>
        <dbReference type="EMBL" id="CAE6444378.1"/>
    </source>
</evidence>
<dbReference type="AlphaFoldDB" id="A0A8H3GC56"/>
<organism evidence="4 5">
    <name type="scientific">Rhizoctonia solani</name>
    <dbReference type="NCBI Taxonomy" id="456999"/>
    <lineage>
        <taxon>Eukaryota</taxon>
        <taxon>Fungi</taxon>
        <taxon>Dikarya</taxon>
        <taxon>Basidiomycota</taxon>
        <taxon>Agaricomycotina</taxon>
        <taxon>Agaricomycetes</taxon>
        <taxon>Cantharellales</taxon>
        <taxon>Ceratobasidiaceae</taxon>
        <taxon>Rhizoctonia</taxon>
    </lineage>
</organism>
<dbReference type="InterPro" id="IPR056019">
    <property type="entry name" value="DUF7598"/>
</dbReference>
<keyword evidence="2" id="KW-0812">Transmembrane</keyword>
<dbReference type="EMBL" id="CAJMXA010000835">
    <property type="protein sequence ID" value="CAE6444378.1"/>
    <property type="molecule type" value="Genomic_DNA"/>
</dbReference>
<name>A0A8H3GC56_9AGAM</name>
<feature type="region of interest" description="Disordered" evidence="1">
    <location>
        <begin position="175"/>
        <end position="286"/>
    </location>
</feature>
<protein>
    <recommendedName>
        <fullName evidence="3">DUF7598 domain-containing protein</fullName>
    </recommendedName>
</protein>
<keyword evidence="2" id="KW-1133">Transmembrane helix</keyword>
<comment type="caution">
    <text evidence="4">The sequence shown here is derived from an EMBL/GenBank/DDBJ whole genome shotgun (WGS) entry which is preliminary data.</text>
</comment>
<evidence type="ECO:0000259" key="3">
    <source>
        <dbReference type="Pfam" id="PF24535"/>
    </source>
</evidence>
<accession>A0A8H3GC56</accession>
<dbReference type="Pfam" id="PF24535">
    <property type="entry name" value="DUF7598"/>
    <property type="match status" value="1"/>
</dbReference>
<evidence type="ECO:0000256" key="2">
    <source>
        <dbReference type="SAM" id="Phobius"/>
    </source>
</evidence>
<reference evidence="4" key="1">
    <citation type="submission" date="2021-01" db="EMBL/GenBank/DDBJ databases">
        <authorList>
            <person name="Kaushik A."/>
        </authorList>
    </citation>
    <scope>NUCLEOTIDE SEQUENCE</scope>
    <source>
        <strain evidence="4">AG6-10EEA</strain>
    </source>
</reference>
<feature type="transmembrane region" description="Helical" evidence="2">
    <location>
        <begin position="142"/>
        <end position="164"/>
    </location>
</feature>
<evidence type="ECO:0000313" key="5">
    <source>
        <dbReference type="Proteomes" id="UP000663853"/>
    </source>
</evidence>
<feature type="transmembrane region" description="Helical" evidence="2">
    <location>
        <begin position="12"/>
        <end position="34"/>
    </location>
</feature>
<sequence>MFGIRPLCFGLNIVRALSIIALTLVVISSIIVMVRDANAICREMSILDEPDTDKTRNKSSSEHAYITSSTVPLQPGGPFFAVLSRLLVVCQCLILIFAELEWPKKSFTDFLPILGSEFGVGILGMMQVLLGISILSHHIPEFALVSAFILFAIGCLNIILGLAFRKSIHSHRALDTGSMRESEGAGETQSSNRRTSFRPGSKQSMTLSSIDGSTHTYTEKQPPYEKLTGSKTTGDGSIDMPKHGEPMDLGFSRQAQQRAEKDGYSVPPPEQSHPKHGPTVPQLQSN</sequence>